<protein>
    <recommendedName>
        <fullName evidence="2">KAP NTPase domain-containing protein</fullName>
    </recommendedName>
</protein>
<gene>
    <name evidence="3" type="ORF">C801_03294</name>
</gene>
<evidence type="ECO:0000256" key="1">
    <source>
        <dbReference type="SAM" id="Phobius"/>
    </source>
</evidence>
<dbReference type="PANTHER" id="PTHR22674">
    <property type="entry name" value="NTPASE, KAP FAMILY P-LOOP DOMAIN-CONTAINING 1"/>
    <property type="match status" value="1"/>
</dbReference>
<proteinExistence type="predicted"/>
<dbReference type="EMBL" id="ASSO01000011">
    <property type="protein sequence ID" value="EOS06428.1"/>
    <property type="molecule type" value="Genomic_DNA"/>
</dbReference>
<feature type="transmembrane region" description="Helical" evidence="1">
    <location>
        <begin position="131"/>
        <end position="148"/>
    </location>
</feature>
<name>R9HQV5_BACUN</name>
<evidence type="ECO:0000313" key="3">
    <source>
        <dbReference type="EMBL" id="EOS06428.1"/>
    </source>
</evidence>
<reference evidence="3 4" key="1">
    <citation type="submission" date="2013-04" db="EMBL/GenBank/DDBJ databases">
        <title>The Genome Sequence of Bacteroides uniformis dnLKV2.</title>
        <authorList>
            <consortium name="The Broad Institute Genomics Platform"/>
            <consortium name="The Broad Institute Genome Sequencing Center for Infectious Disease"/>
            <person name="Earl A."/>
            <person name="Xavier R."/>
            <person name="Kuhn K."/>
            <person name="Stappenbeck T."/>
            <person name="Walker B."/>
            <person name="Young S."/>
            <person name="Zeng Q."/>
            <person name="Gargeya S."/>
            <person name="Fitzgerald M."/>
            <person name="Haas B."/>
            <person name="Abouelleil A."/>
            <person name="Allen A.W."/>
            <person name="Alvarado L."/>
            <person name="Arachchi H.M."/>
            <person name="Berlin A.M."/>
            <person name="Chapman S.B."/>
            <person name="Gainer-Dewar J."/>
            <person name="Goldberg J."/>
            <person name="Griggs A."/>
            <person name="Gujja S."/>
            <person name="Hansen M."/>
            <person name="Howarth C."/>
            <person name="Imamovic A."/>
            <person name="Ireland A."/>
            <person name="Larimer J."/>
            <person name="McCowan C."/>
            <person name="Murphy C."/>
            <person name="Pearson M."/>
            <person name="Poon T.W."/>
            <person name="Priest M."/>
            <person name="Roberts A."/>
            <person name="Saif S."/>
            <person name="Shea T."/>
            <person name="Sisk P."/>
            <person name="Sykes S."/>
            <person name="Wortman J."/>
            <person name="Nusbaum C."/>
            <person name="Birren B."/>
        </authorList>
    </citation>
    <scope>NUCLEOTIDE SEQUENCE [LARGE SCALE GENOMIC DNA]</scope>
    <source>
        <strain evidence="4">dnLKV2</strain>
    </source>
</reference>
<dbReference type="InterPro" id="IPR052754">
    <property type="entry name" value="NTPase_KAP_P-loop"/>
</dbReference>
<dbReference type="Proteomes" id="UP000014212">
    <property type="component" value="Unassembled WGS sequence"/>
</dbReference>
<feature type="domain" description="KAP NTPase" evidence="2">
    <location>
        <begin position="192"/>
        <end position="458"/>
    </location>
</feature>
<dbReference type="SUPFAM" id="SSF52540">
    <property type="entry name" value="P-loop containing nucleoside triphosphate hydrolases"/>
    <property type="match status" value="1"/>
</dbReference>
<evidence type="ECO:0000313" key="4">
    <source>
        <dbReference type="Proteomes" id="UP000014212"/>
    </source>
</evidence>
<dbReference type="Pfam" id="PF07693">
    <property type="entry name" value="KAP_NTPase"/>
    <property type="match status" value="1"/>
</dbReference>
<dbReference type="AlphaFoldDB" id="R9HQV5"/>
<comment type="caution">
    <text evidence="3">The sequence shown here is derived from an EMBL/GenBank/DDBJ whole genome shotgun (WGS) entry which is preliminary data.</text>
</comment>
<dbReference type="PATRIC" id="fig|1235787.3.peg.3347"/>
<dbReference type="InterPro" id="IPR027417">
    <property type="entry name" value="P-loop_NTPase"/>
</dbReference>
<organism evidence="3 4">
    <name type="scientific">Bacteroides uniformis dnLKV2</name>
    <dbReference type="NCBI Taxonomy" id="1235787"/>
    <lineage>
        <taxon>Bacteria</taxon>
        <taxon>Pseudomonadati</taxon>
        <taxon>Bacteroidota</taxon>
        <taxon>Bacteroidia</taxon>
        <taxon>Bacteroidales</taxon>
        <taxon>Bacteroidaceae</taxon>
        <taxon>Bacteroides</taxon>
    </lineage>
</organism>
<feature type="transmembrane region" description="Helical" evidence="1">
    <location>
        <begin position="21"/>
        <end position="42"/>
    </location>
</feature>
<keyword evidence="1" id="KW-0472">Membrane</keyword>
<accession>R9HQV5</accession>
<dbReference type="PANTHER" id="PTHR22674:SF6">
    <property type="entry name" value="NTPASE KAP FAMILY P-LOOP DOMAIN-CONTAINING PROTEIN 1"/>
    <property type="match status" value="1"/>
</dbReference>
<keyword evidence="1" id="KW-0812">Transmembrane</keyword>
<dbReference type="Gene3D" id="3.40.50.300">
    <property type="entry name" value="P-loop containing nucleotide triphosphate hydrolases"/>
    <property type="match status" value="1"/>
</dbReference>
<keyword evidence="1" id="KW-1133">Transmembrane helix</keyword>
<dbReference type="InterPro" id="IPR011646">
    <property type="entry name" value="KAP_P-loop"/>
</dbReference>
<feature type="transmembrane region" description="Helical" evidence="1">
    <location>
        <begin position="93"/>
        <end position="111"/>
    </location>
</feature>
<feature type="transmembrane region" description="Helical" evidence="1">
    <location>
        <begin position="62"/>
        <end position="81"/>
    </location>
</feature>
<evidence type="ECO:0000259" key="2">
    <source>
        <dbReference type="Pfam" id="PF07693"/>
    </source>
</evidence>
<dbReference type="HOGENOM" id="CLU_333406_0_0_10"/>
<sequence length="853" mass="99779">MRLKKIYKSIRDFIIRFFNPTLTGTITLFVLGLATYLLLPLYNTVVDNTIVIYTDKYFNNTVELSTVYVIIIILSGVYLCRELLKVRYYSIRWSYIYSLLGVIVIWAYYRFINRVWHFENLFESVISYVDLLVLLGLAIIICAIIVNIKIYRRRYCRKNVNAVHEQENDEEEFLSLISDAPIKNVEYDNFSRNVFAVTLSKVVMELDVQNCSYSLAVTAPWGHGKTSFINLFEKAFENQPVIVVNFTPWLLNPDASITKAFYMLLANYLMGINRRIANLIKKYLDILNAKLNYGISNILDNESLNSIQDNISKSLKKLDERIVIIIDDIDRLSSEEILEVFRIIRGSANFSNVVFVSCFDKKYIEEALHDSSEALKKTYIEKFFQLEFSLPQYDKNGLRTNATNFAENWLKTRPEDLEIFKEYIKPSGSFFGSQDVMDYFDNPRQLLRWLNNLSMTYNALKGECHIGDLADIEFLKLLYPSIYHLISTEFDTYFIIEGGNLKLWNSKKSKKKYDWMPDKNKDIYESEAYNNLDSEKDKATVKAILKRLTNGGNGSNIEQLRFSSAGFSKRYFFGILQKDEVPQKEFNRLINMSPDEMISEIQKKYLGCINSLILLCHTTSDKTPAQEESIVRMILYLASIYGDFAFNTIVLMQRIQRIIDEPNRREDVLYNLLVQSPLSNWVSFMFCRTHTSIFPIELKRDKRRFLTDEFMDKVQLLCLKKAIESHLSFDSIRTVYSNCCYNFKSDKEGEYDTLQAKKEIDSIMRKYIIEHFSDVLTYLYYRDNRYDSGPIRYGITFPFNVLWDTWNDFITEANNIGFVFQDTAKLKELGSLYDQCKNGVDSVQFDLKALDNE</sequence>